<dbReference type="RefSeq" id="XP_017307142.1">
    <property type="nucleotide sequence ID" value="XM_017451653.3"/>
</dbReference>
<feature type="transmembrane region" description="Helical" evidence="1">
    <location>
        <begin position="232"/>
        <end position="256"/>
    </location>
</feature>
<dbReference type="Proteomes" id="UP000221080">
    <property type="component" value="Chromosome 22"/>
</dbReference>
<protein>
    <submittedName>
        <fullName evidence="4">Uncharacterized protein LOC108255580</fullName>
    </submittedName>
</protein>
<gene>
    <name evidence="4" type="primary">LOC108255580</name>
</gene>
<dbReference type="OrthoDB" id="8876985at2759"/>
<keyword evidence="3" id="KW-1185">Reference proteome</keyword>
<keyword evidence="2" id="KW-0732">Signal</keyword>
<keyword evidence="1" id="KW-0472">Membrane</keyword>
<evidence type="ECO:0000313" key="3">
    <source>
        <dbReference type="Proteomes" id="UP000221080"/>
    </source>
</evidence>
<dbReference type="AlphaFoldDB" id="A0A2D0PM83"/>
<keyword evidence="1" id="KW-1133">Transmembrane helix</keyword>
<sequence length="295" mass="32843">MWSYTLLFVLQIFSFAPTVSGDVSVTAKLHHPVTLTCNSRCSGVLKWIKFHKPGSVLARCDQTSCRSEEGFNISHDQYLKGNPHLTITAADYSARRLYTCLCDNKVVCNVRLLIEPLEMTHVIAPGEPIEVFLPHTDLVDVSFTASDAVQPSNLQICSVDKEKIQCSPDYKERASLLNTLQIKDGDVSDCGNYTVQDIVNDETLAIVTVHVREPSPDIKPCPDIKQQEGVPVWGIVLILMVLLLVSVLVVVSVMYVRLRREVHQLRENAENSRLALLQQNGNGNHPGEESNLKNP</sequence>
<dbReference type="SUPFAM" id="SSF48726">
    <property type="entry name" value="Immunoglobulin"/>
    <property type="match status" value="1"/>
</dbReference>
<feature type="signal peptide" evidence="2">
    <location>
        <begin position="1"/>
        <end position="21"/>
    </location>
</feature>
<evidence type="ECO:0000256" key="1">
    <source>
        <dbReference type="SAM" id="Phobius"/>
    </source>
</evidence>
<proteinExistence type="predicted"/>
<name>A0A2D0PM83_ICTPU</name>
<feature type="chain" id="PRO_5012790753" evidence="2">
    <location>
        <begin position="22"/>
        <end position="295"/>
    </location>
</feature>
<dbReference type="InterPro" id="IPR036179">
    <property type="entry name" value="Ig-like_dom_sf"/>
</dbReference>
<accession>A0A2D0PM83</accession>
<evidence type="ECO:0000313" key="4">
    <source>
        <dbReference type="RefSeq" id="XP_017307142.1"/>
    </source>
</evidence>
<keyword evidence="1" id="KW-0812">Transmembrane</keyword>
<reference evidence="4" key="2">
    <citation type="submission" date="2025-08" db="UniProtKB">
        <authorList>
            <consortium name="RefSeq"/>
        </authorList>
    </citation>
    <scope>IDENTIFICATION</scope>
    <source>
        <tissue evidence="4">Blood</tissue>
    </source>
</reference>
<evidence type="ECO:0000256" key="2">
    <source>
        <dbReference type="SAM" id="SignalP"/>
    </source>
</evidence>
<dbReference type="KEGG" id="ipu:108255580"/>
<organism evidence="3 4">
    <name type="scientific">Ictalurus punctatus</name>
    <name type="common">Channel catfish</name>
    <name type="synonym">Silurus punctatus</name>
    <dbReference type="NCBI Taxonomy" id="7998"/>
    <lineage>
        <taxon>Eukaryota</taxon>
        <taxon>Metazoa</taxon>
        <taxon>Chordata</taxon>
        <taxon>Craniata</taxon>
        <taxon>Vertebrata</taxon>
        <taxon>Euteleostomi</taxon>
        <taxon>Actinopterygii</taxon>
        <taxon>Neopterygii</taxon>
        <taxon>Teleostei</taxon>
        <taxon>Ostariophysi</taxon>
        <taxon>Siluriformes</taxon>
        <taxon>Ictaluridae</taxon>
        <taxon>Ictalurus</taxon>
    </lineage>
</organism>
<reference evidence="3" key="1">
    <citation type="journal article" date="2016" name="Nat. Commun.">
        <title>The channel catfish genome sequence provides insights into the evolution of scale formation in teleosts.</title>
        <authorList>
            <person name="Liu Z."/>
            <person name="Liu S."/>
            <person name="Yao J."/>
            <person name="Bao L."/>
            <person name="Zhang J."/>
            <person name="Li Y."/>
            <person name="Jiang C."/>
            <person name="Sun L."/>
            <person name="Wang R."/>
            <person name="Zhang Y."/>
            <person name="Zhou T."/>
            <person name="Zeng Q."/>
            <person name="Fu Q."/>
            <person name="Gao S."/>
            <person name="Li N."/>
            <person name="Koren S."/>
            <person name="Jiang Y."/>
            <person name="Zimin A."/>
            <person name="Xu P."/>
            <person name="Phillippy A.M."/>
            <person name="Geng X."/>
            <person name="Song L."/>
            <person name="Sun F."/>
            <person name="Li C."/>
            <person name="Wang X."/>
            <person name="Chen A."/>
            <person name="Jin Y."/>
            <person name="Yuan Z."/>
            <person name="Yang Y."/>
            <person name="Tan S."/>
            <person name="Peatman E."/>
            <person name="Lu J."/>
            <person name="Qin Z."/>
            <person name="Dunham R."/>
            <person name="Li Z."/>
            <person name="Sonstegard T."/>
            <person name="Feng J."/>
            <person name="Danzmann R.G."/>
            <person name="Schroeder S."/>
            <person name="Scheffler B."/>
            <person name="Duke M.V."/>
            <person name="Ballard L."/>
            <person name="Kucuktas H."/>
            <person name="Kaltenboeck L."/>
            <person name="Liu H."/>
            <person name="Armbruster J."/>
            <person name="Xie Y."/>
            <person name="Kirby M.L."/>
            <person name="Tian Y."/>
            <person name="Flanagan M.E."/>
            <person name="Mu W."/>
            <person name="Waldbieser G.C."/>
        </authorList>
    </citation>
    <scope>NUCLEOTIDE SEQUENCE [LARGE SCALE GENOMIC DNA]</scope>
    <source>
        <strain evidence="3">SDA103</strain>
    </source>
</reference>
<dbReference type="GeneID" id="108255580"/>